<sequence length="484" mass="53790">MASNNGLSHSAATVDTTPLSASTVPTAAASTHDLKNVKAALSCVNIGRVLEEICQGGSNNELLRLIGPQVPTQFRKRALIDLRAPLRRIQHVYAICWPKPQAAFNLLLKSLCAVLEQHAAYQPGACHAATYKAEIKVLKDELQTLVRGRPACQDPQGFLDMIARWEILVKEATALAPDAMDAEQTSTEDTAWNPPMNAVVETADQRAGKMDSEPTSAQVVPRVSTPEDDIDLSEEEVKALHPERPKSAALSRLPYTLRRQALAYMCKRVKRMNLLAKQKAEVFLQDNQIPLLTHMMEKNILKDMQHDIKDVSAPTPEQIESEYGHRVEKQYEECGVFQKFLRKVKKFHFIFQDIVAWAKKKASNLSSCGHGHQQQKASSSPIDHANARKELLSALYNSISGLNVNISHSHNNGQPILRSNQIEDMSTKLEQVVVGELNKKIEQAPMNGDQQLAEYIGLGNDLLGKLNNSDFFITTVQEYFAMQA</sequence>
<dbReference type="AlphaFoldDB" id="A0A9W8Y4V0"/>
<evidence type="ECO:0000256" key="1">
    <source>
        <dbReference type="SAM" id="MobiDB-lite"/>
    </source>
</evidence>
<accession>A0A9W8Y4V0</accession>
<organism evidence="2 3">
    <name type="scientific">Neocucurbitaria cava</name>
    <dbReference type="NCBI Taxonomy" id="798079"/>
    <lineage>
        <taxon>Eukaryota</taxon>
        <taxon>Fungi</taxon>
        <taxon>Dikarya</taxon>
        <taxon>Ascomycota</taxon>
        <taxon>Pezizomycotina</taxon>
        <taxon>Dothideomycetes</taxon>
        <taxon>Pleosporomycetidae</taxon>
        <taxon>Pleosporales</taxon>
        <taxon>Pleosporineae</taxon>
        <taxon>Cucurbitariaceae</taxon>
        <taxon>Neocucurbitaria</taxon>
    </lineage>
</organism>
<proteinExistence type="predicted"/>
<dbReference type="EMBL" id="JAPEUY010000013">
    <property type="protein sequence ID" value="KAJ4367135.1"/>
    <property type="molecule type" value="Genomic_DNA"/>
</dbReference>
<dbReference type="Proteomes" id="UP001140560">
    <property type="component" value="Unassembled WGS sequence"/>
</dbReference>
<name>A0A9W8Y4V0_9PLEO</name>
<evidence type="ECO:0000313" key="2">
    <source>
        <dbReference type="EMBL" id="KAJ4367135.1"/>
    </source>
</evidence>
<comment type="caution">
    <text evidence="2">The sequence shown here is derived from an EMBL/GenBank/DDBJ whole genome shotgun (WGS) entry which is preliminary data.</text>
</comment>
<evidence type="ECO:0000313" key="3">
    <source>
        <dbReference type="Proteomes" id="UP001140560"/>
    </source>
</evidence>
<keyword evidence="3" id="KW-1185">Reference proteome</keyword>
<gene>
    <name evidence="2" type="ORF">N0V83_007665</name>
</gene>
<reference evidence="2" key="1">
    <citation type="submission" date="2022-10" db="EMBL/GenBank/DDBJ databases">
        <title>Tapping the CABI collections for fungal endophytes: first genome assemblies for Collariella, Neodidymelliopsis, Ascochyta clinopodiicola, Didymella pomorum, Didymosphaeria variabile, Neocosmospora piperis and Neocucurbitaria cava.</title>
        <authorList>
            <person name="Hill R."/>
        </authorList>
    </citation>
    <scope>NUCLEOTIDE SEQUENCE</scope>
    <source>
        <strain evidence="2">IMI 356814</strain>
    </source>
</reference>
<protein>
    <submittedName>
        <fullName evidence="2">Uncharacterized protein</fullName>
    </submittedName>
</protein>
<feature type="region of interest" description="Disordered" evidence="1">
    <location>
        <begin position="209"/>
        <end position="228"/>
    </location>
</feature>
<dbReference type="OrthoDB" id="10670149at2759"/>